<evidence type="ECO:0000256" key="2">
    <source>
        <dbReference type="ARBA" id="ARBA00022737"/>
    </source>
</evidence>
<dbReference type="EMBL" id="FNNP01000001">
    <property type="protein sequence ID" value="SDW21801.1"/>
    <property type="molecule type" value="Genomic_DNA"/>
</dbReference>
<dbReference type="GO" id="GO:0004672">
    <property type="term" value="F:protein kinase activity"/>
    <property type="evidence" value="ECO:0007669"/>
    <property type="project" value="InterPro"/>
</dbReference>
<dbReference type="OrthoDB" id="235631at2"/>
<dbReference type="PROSITE" id="PS50082">
    <property type="entry name" value="WD_REPEATS_2"/>
    <property type="match status" value="7"/>
</dbReference>
<dbReference type="Pfam" id="PF20703">
    <property type="entry name" value="nSTAND1"/>
    <property type="match status" value="1"/>
</dbReference>
<gene>
    <name evidence="5" type="ORF">SAMN05444358_101243</name>
</gene>
<dbReference type="PANTHER" id="PTHR19879:SF9">
    <property type="entry name" value="TRANSCRIPTION INITIATION FACTOR TFIID SUBUNIT 5"/>
    <property type="match status" value="1"/>
</dbReference>
<dbReference type="Gene3D" id="3.30.200.20">
    <property type="entry name" value="Phosphorylase Kinase, domain 1"/>
    <property type="match status" value="1"/>
</dbReference>
<dbReference type="CDD" id="cd00200">
    <property type="entry name" value="WD40"/>
    <property type="match status" value="1"/>
</dbReference>
<dbReference type="Pfam" id="PF00400">
    <property type="entry name" value="WD40"/>
    <property type="match status" value="5"/>
</dbReference>
<dbReference type="PANTHER" id="PTHR19879">
    <property type="entry name" value="TRANSCRIPTION INITIATION FACTOR TFIID"/>
    <property type="match status" value="1"/>
</dbReference>
<dbReference type="InterPro" id="IPR019775">
    <property type="entry name" value="WD40_repeat_CS"/>
</dbReference>
<evidence type="ECO:0000313" key="5">
    <source>
        <dbReference type="EMBL" id="SDW21801.1"/>
    </source>
</evidence>
<keyword evidence="1 3" id="KW-0853">WD repeat</keyword>
<dbReference type="PROSITE" id="PS00108">
    <property type="entry name" value="PROTEIN_KINASE_ST"/>
    <property type="match status" value="1"/>
</dbReference>
<feature type="domain" description="Protein kinase" evidence="4">
    <location>
        <begin position="10"/>
        <end position="317"/>
    </location>
</feature>
<evidence type="ECO:0000259" key="4">
    <source>
        <dbReference type="PROSITE" id="PS50011"/>
    </source>
</evidence>
<dbReference type="Pfam" id="PF00069">
    <property type="entry name" value="Pkinase"/>
    <property type="match status" value="1"/>
</dbReference>
<evidence type="ECO:0000256" key="3">
    <source>
        <dbReference type="PROSITE-ProRule" id="PRU00221"/>
    </source>
</evidence>
<dbReference type="PROSITE" id="PS50011">
    <property type="entry name" value="PROTEIN_KINASE_DOM"/>
    <property type="match status" value="1"/>
</dbReference>
<protein>
    <submittedName>
        <fullName evidence="5">WD40 repeat</fullName>
    </submittedName>
</protein>
<feature type="repeat" description="WD" evidence="3">
    <location>
        <begin position="1107"/>
        <end position="1140"/>
    </location>
</feature>
<dbReference type="Gene3D" id="2.130.10.10">
    <property type="entry name" value="YVTN repeat-like/Quinoprotein amine dehydrogenase"/>
    <property type="match status" value="3"/>
</dbReference>
<feature type="repeat" description="WD" evidence="3">
    <location>
        <begin position="891"/>
        <end position="925"/>
    </location>
</feature>
<name>A0A1H2RQW4_9RHOB</name>
<feature type="repeat" description="WD" evidence="3">
    <location>
        <begin position="1317"/>
        <end position="1358"/>
    </location>
</feature>
<sequence length="1472" mass="159415">MSFPAFIGRYAVEKEIASGGFAAVVLARDDELEVPVTLKILHSNLAANEKVITHFLEEARLLRRIRSPRVVSVHDVGRLEDGRPYFVMDYADRGTLADRLKRLEPSVLARREGVEILIDALADGLSAVHDANVVHRDVKPANVLLQRVKRSKDDETNSPFSALVGLDERVFLADLGIAKDLAIGVTGATMMAGTPLYQAPEQAEHGQPVTPMTDIYSASALMWHVLTGKAPPPFHRITEYLTGLPEMWRDCIEHGMALDPQARFLDMMSWRSAMNDALDRDRREAASEAVTQISESRVECPYKGLAAFQPEDSNYFFGREDLVEELVHRLQQSRILVLGGSSGSGKSSVLRAGLLPAVAANAISGSENWRVCVFTPGRDPMTDLYFQLIGDNSHLTAQVSLDDFIGYPSAARRLATANDGELLICIDQFEELFTLVRQERRSKFIEALSAMTDPADSRVRIVLTIRADFYASCAEIPWLADRISENQFLVGPMTRPELRRAISEPAHAAGLHMDRSLIDAIVDEAGREAGSLPLVAHSLYETWSRRKGAVMSLDGYRQSGGVAGAISQTAETLFTNGFDKDQQDATQRLFLRLVTPGEGTPDTRRLLPIDEVERDSDPDTTQRVVEALTDARLLTLDDKNVQITHEALLRTWPRLNSWIEGSRDDLRMRQRIQHDAAEWDGERREPDLLYRGTRLLAAEEWSEKNQNVLGALEREFLGEAREARNKAQAASSLRRRRRRRINQTAVGALALLAIGATVSSLLAIRASNLAERNRQIAVVATAEANERFARALGAAANGLSKTDPLLALSLSAEAIVRAESAGSTSEARSAMIMARQKLGEAGLIPLGSPFTVGDAQTMAINASGSRIAVGLRDGRIVIHSTESGGPVLTELVGHAGGVRDIDFSPGGELLVSAATDGDVRLWTVSPSANGLITTLFSGNDVAFGVAFDATGARVASATGDGTVRLWDVSNGMQIGEPLVKMPLGFKRVTFSPVSEGLVAGNVDGAIFGWMDSTATQAFVPIPGGPLGPDPDHLSFSNDGSEFAVSHTNGKVTTIGFPKGSPIIDRFSGAAPIVAAIFAGPDNLLVGASADGTLRLEDADLEPVGDVVQAHSQRIVDLGAAKRAPLLATLGRDQQVRLWQVGAESGDNEILRLQDGAKALGIAYNPDGKSVAIGDSDGNIWVWRPGSAMKPMLLNGHDSQVWAIAFSHDGKTMLTGDRDGHLIVWDMDSMRQKQRLDLGGAPVWSLVPTDSAKFYAATGKGIFQIDVSDAGTVRVFDPPDVPFNRAAISNDGSKLAAASADGKVYIWSVEDGLLDKVIEADDNSLWSVAFSTDGTRVATASSDEVVKIWNLDSGNELASYGGHKGGATDVIYLEDEATLVAIDRSGELHWWDTATNRRLVPVERIHDAPSWRIARAPDGRSFATSSEQGDIRIWNSLSLRIACTLGSPTFDKERRIQYLGSDEPTNSCDALAK</sequence>
<keyword evidence="6" id="KW-1185">Reference proteome</keyword>
<dbReference type="SMART" id="SM00220">
    <property type="entry name" value="S_TKc"/>
    <property type="match status" value="1"/>
</dbReference>
<dbReference type="SUPFAM" id="SSF52540">
    <property type="entry name" value="P-loop containing nucleoside triphosphate hydrolases"/>
    <property type="match status" value="1"/>
</dbReference>
<dbReference type="PROSITE" id="PS50294">
    <property type="entry name" value="WD_REPEATS_REGION"/>
    <property type="match status" value="4"/>
</dbReference>
<dbReference type="Gene3D" id="1.10.510.10">
    <property type="entry name" value="Transferase(Phosphotransferase) domain 1"/>
    <property type="match status" value="1"/>
</dbReference>
<feature type="repeat" description="WD" evidence="3">
    <location>
        <begin position="935"/>
        <end position="976"/>
    </location>
</feature>
<feature type="repeat" description="WD" evidence="3">
    <location>
        <begin position="1402"/>
        <end position="1434"/>
    </location>
</feature>
<dbReference type="InterPro" id="IPR015943">
    <property type="entry name" value="WD40/YVTN_repeat-like_dom_sf"/>
</dbReference>
<dbReference type="InterPro" id="IPR011009">
    <property type="entry name" value="Kinase-like_dom_sf"/>
</dbReference>
<dbReference type="GO" id="GO:0005524">
    <property type="term" value="F:ATP binding"/>
    <property type="evidence" value="ECO:0007669"/>
    <property type="project" value="InterPro"/>
</dbReference>
<dbReference type="SUPFAM" id="SSF50978">
    <property type="entry name" value="WD40 repeat-like"/>
    <property type="match status" value="2"/>
</dbReference>
<dbReference type="PROSITE" id="PS00678">
    <property type="entry name" value="WD_REPEATS_1"/>
    <property type="match status" value="3"/>
</dbReference>
<feature type="repeat" description="WD" evidence="3">
    <location>
        <begin position="1286"/>
        <end position="1316"/>
    </location>
</feature>
<accession>A0A1H2RQW4</accession>
<feature type="repeat" description="WD" evidence="3">
    <location>
        <begin position="1193"/>
        <end position="1234"/>
    </location>
</feature>
<dbReference type="SMART" id="SM00320">
    <property type="entry name" value="WD40"/>
    <property type="match status" value="11"/>
</dbReference>
<proteinExistence type="predicted"/>
<dbReference type="InterPro" id="IPR020472">
    <property type="entry name" value="WD40_PAC1"/>
</dbReference>
<dbReference type="Gene3D" id="3.40.50.300">
    <property type="entry name" value="P-loop containing nucleotide triphosphate hydrolases"/>
    <property type="match status" value="1"/>
</dbReference>
<dbReference type="InterPro" id="IPR027417">
    <property type="entry name" value="P-loop_NTPase"/>
</dbReference>
<keyword evidence="2" id="KW-0677">Repeat</keyword>
<dbReference type="SUPFAM" id="SSF56112">
    <property type="entry name" value="Protein kinase-like (PK-like)"/>
    <property type="match status" value="1"/>
</dbReference>
<dbReference type="RefSeq" id="WP_074733792.1">
    <property type="nucleotide sequence ID" value="NZ_FNNP01000001.1"/>
</dbReference>
<dbReference type="CDD" id="cd14014">
    <property type="entry name" value="STKc_PknB_like"/>
    <property type="match status" value="1"/>
</dbReference>
<dbReference type="Proteomes" id="UP000183400">
    <property type="component" value="Unassembled WGS sequence"/>
</dbReference>
<dbReference type="InterPro" id="IPR008271">
    <property type="entry name" value="Ser/Thr_kinase_AS"/>
</dbReference>
<dbReference type="PRINTS" id="PR00320">
    <property type="entry name" value="GPROTEINBRPT"/>
</dbReference>
<evidence type="ECO:0000313" key="6">
    <source>
        <dbReference type="Proteomes" id="UP000183400"/>
    </source>
</evidence>
<evidence type="ECO:0000256" key="1">
    <source>
        <dbReference type="ARBA" id="ARBA00022574"/>
    </source>
</evidence>
<reference evidence="6" key="1">
    <citation type="submission" date="2016-10" db="EMBL/GenBank/DDBJ databases">
        <authorList>
            <person name="Varghese N."/>
            <person name="Submissions S."/>
        </authorList>
    </citation>
    <scope>NUCLEOTIDE SEQUENCE [LARGE SCALE GENOMIC DNA]</scope>
    <source>
        <strain evidence="6">DSM 27839</strain>
    </source>
</reference>
<dbReference type="InterPro" id="IPR000719">
    <property type="entry name" value="Prot_kinase_dom"/>
</dbReference>
<organism evidence="5 6">
    <name type="scientific">Ruegeria halocynthiae</name>
    <dbReference type="NCBI Taxonomy" id="985054"/>
    <lineage>
        <taxon>Bacteria</taxon>
        <taxon>Pseudomonadati</taxon>
        <taxon>Pseudomonadota</taxon>
        <taxon>Alphaproteobacteria</taxon>
        <taxon>Rhodobacterales</taxon>
        <taxon>Roseobacteraceae</taxon>
        <taxon>Ruegeria</taxon>
    </lineage>
</organism>
<dbReference type="InterPro" id="IPR049052">
    <property type="entry name" value="nSTAND1"/>
</dbReference>
<dbReference type="InterPro" id="IPR036322">
    <property type="entry name" value="WD40_repeat_dom_sf"/>
</dbReference>
<dbReference type="InterPro" id="IPR001680">
    <property type="entry name" value="WD40_rpt"/>
</dbReference>
<dbReference type="STRING" id="985054.SAMN05444358_101243"/>